<feature type="transmembrane region" description="Helical" evidence="7">
    <location>
        <begin position="188"/>
        <end position="214"/>
    </location>
</feature>
<keyword evidence="6 7" id="KW-0472">Membrane</keyword>
<feature type="transmembrane region" description="Helical" evidence="7">
    <location>
        <begin position="307"/>
        <end position="331"/>
    </location>
</feature>
<dbReference type="GO" id="GO:0055085">
    <property type="term" value="P:transmembrane transport"/>
    <property type="evidence" value="ECO:0007669"/>
    <property type="project" value="InterPro"/>
</dbReference>
<keyword evidence="4 7" id="KW-0812">Transmembrane</keyword>
<dbReference type="InterPro" id="IPR025966">
    <property type="entry name" value="OppC_N"/>
</dbReference>
<dbReference type="GO" id="GO:0005886">
    <property type="term" value="C:plasma membrane"/>
    <property type="evidence" value="ECO:0007669"/>
    <property type="project" value="UniProtKB-SubCell"/>
</dbReference>
<dbReference type="PANTHER" id="PTHR43386">
    <property type="entry name" value="OLIGOPEPTIDE TRANSPORT SYSTEM PERMEASE PROTEIN APPC"/>
    <property type="match status" value="1"/>
</dbReference>
<keyword evidence="5 7" id="KW-1133">Transmembrane helix</keyword>
<keyword evidence="11" id="KW-1185">Reference proteome</keyword>
<reference evidence="11" key="2">
    <citation type="submission" date="2018-02" db="EMBL/GenBank/DDBJ databases">
        <title>Phenotypic and genomic properties of facultatively anaerobic sulfur-reducing natronoarchaea from hypersaline soda lakes.</title>
        <authorList>
            <person name="Sorokin D.Y."/>
            <person name="Kublanov I.V."/>
            <person name="Roman P."/>
            <person name="Sinninghe Damste J.S."/>
            <person name="Golyshin P.N."/>
            <person name="Rojo D."/>
            <person name="Ciordia S."/>
            <person name="Mena M.D.C."/>
            <person name="Ferrer M."/>
            <person name="Messina E."/>
            <person name="Smedile F."/>
            <person name="La Spada G."/>
            <person name="La Cono V."/>
            <person name="Yakimov M.M."/>
        </authorList>
    </citation>
    <scope>NUCLEOTIDE SEQUENCE [LARGE SCALE GENOMIC DNA]</scope>
    <source>
        <strain evidence="11">AArc-Mg</strain>
    </source>
</reference>
<evidence type="ECO:0000256" key="6">
    <source>
        <dbReference type="ARBA" id="ARBA00023136"/>
    </source>
</evidence>
<accession>A0A346PMM2</accession>
<reference evidence="12" key="1">
    <citation type="submission" date="2017-10" db="EMBL/GenBank/DDBJ databases">
        <title>Phenotypic and genomic properties of facultatively anaerobic sulfur-reducing natronoarchaea from hypersaline soda lakes.</title>
        <authorList>
            <person name="Sorokin D.Y."/>
            <person name="Kublanov I.V."/>
            <person name="Roman P."/>
            <person name="Sinninghe Damste J.S."/>
            <person name="Golyshin P.N."/>
            <person name="Rojo D."/>
            <person name="Ciordia S."/>
            <person name="Mena Md.C."/>
            <person name="Ferrer M."/>
            <person name="Messina E."/>
            <person name="Smedile F."/>
            <person name="La Spada G."/>
            <person name="La Cono V."/>
            <person name="Yakimov M.M."/>
        </authorList>
    </citation>
    <scope>NUCLEOTIDE SEQUENCE [LARGE SCALE GENOMIC DNA]</scope>
    <source>
        <strain evidence="12">AArc1</strain>
    </source>
</reference>
<dbReference type="Proteomes" id="UP000258707">
    <property type="component" value="Chromosome"/>
</dbReference>
<reference evidence="10" key="3">
    <citation type="journal article" date="2019" name="Int. J. Syst. Evol. Microbiol.">
        <title>Natronolimnobius sulfurireducens sp. nov. and Halalkaliarchaeum desulfuricum gen. nov., sp. nov., the first sulfur-respiring alkaliphilic haloarchaea from hypersaline alkaline lakes.</title>
        <authorList>
            <person name="Sorokin D.Y."/>
            <person name="Yakimov M."/>
            <person name="Messina E."/>
            <person name="Merkel A.Y."/>
            <person name="Bale N.J."/>
            <person name="Sinninghe Damste J.S."/>
        </authorList>
    </citation>
    <scope>NUCLEOTIDE SEQUENCE</scope>
    <source>
        <strain evidence="10">AArc-Mg</strain>
        <strain evidence="9">AArc1</strain>
    </source>
</reference>
<gene>
    <name evidence="9" type="ORF">AArc1_2878</name>
    <name evidence="10" type="ORF">AArcMg_0745</name>
</gene>
<dbReference type="InterPro" id="IPR035906">
    <property type="entry name" value="MetI-like_sf"/>
</dbReference>
<dbReference type="Pfam" id="PF12911">
    <property type="entry name" value="OppC_N"/>
    <property type="match status" value="1"/>
</dbReference>
<dbReference type="CDD" id="cd06261">
    <property type="entry name" value="TM_PBP2"/>
    <property type="match status" value="1"/>
</dbReference>
<dbReference type="EMBL" id="CP024047">
    <property type="protein sequence ID" value="AXR79187.1"/>
    <property type="molecule type" value="Genomic_DNA"/>
</dbReference>
<dbReference type="Proteomes" id="UP000258613">
    <property type="component" value="Chromosome"/>
</dbReference>
<dbReference type="KEGG" id="nag:AArcMg_0745"/>
<proteinExistence type="inferred from homology"/>
<evidence type="ECO:0000256" key="3">
    <source>
        <dbReference type="ARBA" id="ARBA00022475"/>
    </source>
</evidence>
<feature type="transmembrane region" description="Helical" evidence="7">
    <location>
        <begin position="351"/>
        <end position="374"/>
    </location>
</feature>
<evidence type="ECO:0000313" key="9">
    <source>
        <dbReference type="EMBL" id="AXR79187.1"/>
    </source>
</evidence>
<dbReference type="PROSITE" id="PS50928">
    <property type="entry name" value="ABC_TM1"/>
    <property type="match status" value="1"/>
</dbReference>
<evidence type="ECO:0000313" key="11">
    <source>
        <dbReference type="Proteomes" id="UP000258613"/>
    </source>
</evidence>
<evidence type="ECO:0000313" key="12">
    <source>
        <dbReference type="Proteomes" id="UP000258707"/>
    </source>
</evidence>
<evidence type="ECO:0000256" key="1">
    <source>
        <dbReference type="ARBA" id="ARBA00004651"/>
    </source>
</evidence>
<dbReference type="OrthoDB" id="312811at2157"/>
<evidence type="ECO:0000256" key="2">
    <source>
        <dbReference type="ARBA" id="ARBA00022448"/>
    </source>
</evidence>
<dbReference type="KEGG" id="nan:AArc1_2878"/>
<evidence type="ECO:0000256" key="7">
    <source>
        <dbReference type="RuleBase" id="RU363032"/>
    </source>
</evidence>
<dbReference type="AlphaFoldDB" id="A0A346PMM2"/>
<evidence type="ECO:0000259" key="8">
    <source>
        <dbReference type="PROSITE" id="PS50928"/>
    </source>
</evidence>
<comment type="subcellular location">
    <subcellularLocation>
        <location evidence="1 7">Cell membrane</location>
        <topology evidence="1 7">Multi-pass membrane protein</topology>
    </subcellularLocation>
</comment>
<comment type="similarity">
    <text evidence="7">Belongs to the binding-protein-dependent transport system permease family.</text>
</comment>
<dbReference type="Gene3D" id="1.10.3720.10">
    <property type="entry name" value="MetI-like"/>
    <property type="match status" value="1"/>
</dbReference>
<dbReference type="RefSeq" id="WP_117365178.1">
    <property type="nucleotide sequence ID" value="NZ_CP024047.1"/>
</dbReference>
<dbReference type="Pfam" id="PF00528">
    <property type="entry name" value="BPD_transp_1"/>
    <property type="match status" value="1"/>
</dbReference>
<dbReference type="SUPFAM" id="SSF161098">
    <property type="entry name" value="MetI-like"/>
    <property type="match status" value="1"/>
</dbReference>
<protein>
    <submittedName>
        <fullName evidence="9">ABC-type dipeptide/oligopeptide/nickel transportsystem, permease component</fullName>
    </submittedName>
    <submittedName>
        <fullName evidence="10">Oligopeptide transport system permease protein OppC</fullName>
    </submittedName>
</protein>
<keyword evidence="3" id="KW-1003">Cell membrane</keyword>
<dbReference type="PANTHER" id="PTHR43386:SF1">
    <property type="entry name" value="D,D-DIPEPTIDE TRANSPORT SYSTEM PERMEASE PROTEIN DDPC-RELATED"/>
    <property type="match status" value="1"/>
</dbReference>
<dbReference type="InterPro" id="IPR050366">
    <property type="entry name" value="BP-dependent_transpt_permease"/>
</dbReference>
<keyword evidence="2 7" id="KW-0813">Transport</keyword>
<accession>A0A346PI42</accession>
<feature type="transmembrane region" description="Helical" evidence="7">
    <location>
        <begin position="117"/>
        <end position="137"/>
    </location>
</feature>
<dbReference type="EMBL" id="CP027033">
    <property type="protein sequence ID" value="AXR80767.1"/>
    <property type="molecule type" value="Genomic_DNA"/>
</dbReference>
<dbReference type="InterPro" id="IPR000515">
    <property type="entry name" value="MetI-like"/>
</dbReference>
<evidence type="ECO:0000256" key="4">
    <source>
        <dbReference type="ARBA" id="ARBA00022692"/>
    </source>
</evidence>
<evidence type="ECO:0000256" key="5">
    <source>
        <dbReference type="ARBA" id="ARBA00022989"/>
    </source>
</evidence>
<feature type="transmembrane region" description="Helical" evidence="7">
    <location>
        <begin position="32"/>
        <end position="49"/>
    </location>
</feature>
<organism evidence="10 11">
    <name type="scientific">Natrarchaeobaculum sulfurireducens</name>
    <dbReference type="NCBI Taxonomy" id="2044521"/>
    <lineage>
        <taxon>Archaea</taxon>
        <taxon>Methanobacteriati</taxon>
        <taxon>Methanobacteriota</taxon>
        <taxon>Stenosarchaea group</taxon>
        <taxon>Halobacteria</taxon>
        <taxon>Halobacteriales</taxon>
        <taxon>Natrialbaceae</taxon>
        <taxon>Natrarchaeobaculum</taxon>
    </lineage>
</organism>
<name>A0A346PMM2_9EURY</name>
<dbReference type="GeneID" id="37641234"/>
<evidence type="ECO:0000313" key="10">
    <source>
        <dbReference type="EMBL" id="AXR80767.1"/>
    </source>
</evidence>
<feature type="domain" description="ABC transmembrane type-1" evidence="8">
    <location>
        <begin position="186"/>
        <end position="374"/>
    </location>
</feature>
<feature type="transmembrane region" description="Helical" evidence="7">
    <location>
        <begin position="79"/>
        <end position="97"/>
    </location>
</feature>
<sequence length="386" mass="42809">MSTDTQPDSTPDVGFEDVDWEQYEGGLELTPIRIATVLSVAVVIAGWVLDSLFGSHRQPIVDAQFGPIEFAPNPGNVEWLFILTVVVLFFYGVVPLYRNPRRTKHYWTELKKNKAAVASLFFLAFVFALAVVGPFVFGRPELDVANAYEPPVFYQYVPGLEGGTWAHPLGTMQSGEDLLQIVVIGARVSMMVGLIGCLIIIVLASAVGTTAAYFGGWVDEVLMRFVDIMLTFPTFFLILFVVYLYGGDLFTIILILGFTTWTATSRLVRSEALQRNEEQYIEAAKNVGASERWIITRHLVPNVSNTIITAATLVIPSLILYEAVLAFLGFGDPNVWSWGRAISEGRSDIQNAWWVATIPGVFLFLTVLAFNFLGDALRDALDPRHQ</sequence>